<feature type="transmembrane region" description="Helical" evidence="6">
    <location>
        <begin position="282"/>
        <end position="309"/>
    </location>
</feature>
<dbReference type="AlphaFoldDB" id="A0A183J569"/>
<evidence type="ECO:0000256" key="2">
    <source>
        <dbReference type="ARBA" id="ARBA00022692"/>
    </source>
</evidence>
<evidence type="ECO:0000313" key="7">
    <source>
        <dbReference type="EMBL" id="VDP36456.1"/>
    </source>
</evidence>
<dbReference type="OrthoDB" id="448280at2759"/>
<sequence length="343" mass="37475">MHRKFSNDHCPEKPGPNSSSGLSFGRCFSAGTFIGTCFLSLMPAVRHQLSNEEISPAAMRTTAAKGPLLFHQDPSTASITVTTTAMTTTIWKRGPWPEALILSGFFLAMLVVKSACAFESWRCHRSKSKRSLTSKRKTRTSSSEARPLISTEASEGGKHRLHEDFLSDDSSVYHGCDACNAKGSNETTSLEMSVSLILLLLCLETQALVDGVAVGIQESVDTLKHLFVGVMCREVLCALAFGLRLADYHLKPFSGFLFTVLFGLSVPLGMVIGFISQKDPSIDAFFVVFLMILKGFAAGTLMYIALLEILSSEIQLRKYRCGKIIITLASCFLFFGVLLLSTK</sequence>
<dbReference type="Pfam" id="PF02535">
    <property type="entry name" value="Zip"/>
    <property type="match status" value="1"/>
</dbReference>
<dbReference type="WBParaSite" id="SBAD_0001139301-mRNA-1">
    <property type="protein sequence ID" value="SBAD_0001139301-mRNA-1"/>
    <property type="gene ID" value="SBAD_0001139301"/>
</dbReference>
<protein>
    <submittedName>
        <fullName evidence="9">Na_H_Exchanger domain-containing protein</fullName>
    </submittedName>
</protein>
<feature type="transmembrane region" description="Helical" evidence="6">
    <location>
        <begin position="99"/>
        <end position="121"/>
    </location>
</feature>
<dbReference type="GO" id="GO:0005385">
    <property type="term" value="F:zinc ion transmembrane transporter activity"/>
    <property type="evidence" value="ECO:0007669"/>
    <property type="project" value="TreeGrafter"/>
</dbReference>
<keyword evidence="2 6" id="KW-0812">Transmembrane</keyword>
<organism evidence="9">
    <name type="scientific">Soboliphyme baturini</name>
    <dbReference type="NCBI Taxonomy" id="241478"/>
    <lineage>
        <taxon>Eukaryota</taxon>
        <taxon>Metazoa</taxon>
        <taxon>Ecdysozoa</taxon>
        <taxon>Nematoda</taxon>
        <taxon>Enoplea</taxon>
        <taxon>Dorylaimia</taxon>
        <taxon>Dioctophymatida</taxon>
        <taxon>Dioctophymatoidea</taxon>
        <taxon>Soboliphymatidae</taxon>
        <taxon>Soboliphyme</taxon>
    </lineage>
</organism>
<evidence type="ECO:0000256" key="3">
    <source>
        <dbReference type="ARBA" id="ARBA00022989"/>
    </source>
</evidence>
<gene>
    <name evidence="7" type="ORF">SBAD_LOCUS11017</name>
</gene>
<accession>A0A183J569</accession>
<evidence type="ECO:0000256" key="6">
    <source>
        <dbReference type="SAM" id="Phobius"/>
    </source>
</evidence>
<comment type="subcellular location">
    <subcellularLocation>
        <location evidence="1">Membrane</location>
        <topology evidence="1">Multi-pass membrane protein</topology>
    </subcellularLocation>
</comment>
<evidence type="ECO:0000256" key="5">
    <source>
        <dbReference type="SAM" id="MobiDB-lite"/>
    </source>
</evidence>
<feature type="compositionally biased region" description="Basic and acidic residues" evidence="5">
    <location>
        <begin position="1"/>
        <end position="12"/>
    </location>
</feature>
<dbReference type="PANTHER" id="PTHR11040">
    <property type="entry name" value="ZINC/IRON TRANSPORTER"/>
    <property type="match status" value="1"/>
</dbReference>
<dbReference type="GO" id="GO:0005886">
    <property type="term" value="C:plasma membrane"/>
    <property type="evidence" value="ECO:0007669"/>
    <property type="project" value="TreeGrafter"/>
</dbReference>
<feature type="transmembrane region" description="Helical" evidence="6">
    <location>
        <begin position="21"/>
        <end position="42"/>
    </location>
</feature>
<feature type="transmembrane region" description="Helical" evidence="6">
    <location>
        <begin position="255"/>
        <end position="276"/>
    </location>
</feature>
<evidence type="ECO:0000256" key="1">
    <source>
        <dbReference type="ARBA" id="ARBA00004141"/>
    </source>
</evidence>
<name>A0A183J569_9BILA</name>
<dbReference type="PANTHER" id="PTHR11040:SF140">
    <property type="entry name" value="ZRT (ZRT), IRT- (IRT-) LIKE PROTEIN TRANSPORTER"/>
    <property type="match status" value="1"/>
</dbReference>
<keyword evidence="4 6" id="KW-0472">Membrane</keyword>
<proteinExistence type="predicted"/>
<evidence type="ECO:0000256" key="4">
    <source>
        <dbReference type="ARBA" id="ARBA00023136"/>
    </source>
</evidence>
<reference evidence="7 8" key="2">
    <citation type="submission" date="2018-11" db="EMBL/GenBank/DDBJ databases">
        <authorList>
            <consortium name="Pathogen Informatics"/>
        </authorList>
    </citation>
    <scope>NUCLEOTIDE SEQUENCE [LARGE SCALE GENOMIC DNA]</scope>
</reference>
<keyword evidence="8" id="KW-1185">Reference proteome</keyword>
<dbReference type="InterPro" id="IPR003689">
    <property type="entry name" value="ZIP"/>
</dbReference>
<feature type="region of interest" description="Disordered" evidence="5">
    <location>
        <begin position="132"/>
        <end position="157"/>
    </location>
</feature>
<feature type="region of interest" description="Disordered" evidence="5">
    <location>
        <begin position="1"/>
        <end position="20"/>
    </location>
</feature>
<reference evidence="9" key="1">
    <citation type="submission" date="2016-06" db="UniProtKB">
        <authorList>
            <consortium name="WormBaseParasite"/>
        </authorList>
    </citation>
    <scope>IDENTIFICATION</scope>
</reference>
<dbReference type="Proteomes" id="UP000270296">
    <property type="component" value="Unassembled WGS sequence"/>
</dbReference>
<evidence type="ECO:0000313" key="9">
    <source>
        <dbReference type="WBParaSite" id="SBAD_0001139301-mRNA-1"/>
    </source>
</evidence>
<dbReference type="EMBL" id="UZAM01014935">
    <property type="protein sequence ID" value="VDP36456.1"/>
    <property type="molecule type" value="Genomic_DNA"/>
</dbReference>
<keyword evidence="3 6" id="KW-1133">Transmembrane helix</keyword>
<evidence type="ECO:0000313" key="8">
    <source>
        <dbReference type="Proteomes" id="UP000270296"/>
    </source>
</evidence>
<feature type="transmembrane region" description="Helical" evidence="6">
    <location>
        <begin position="321"/>
        <end position="340"/>
    </location>
</feature>